<dbReference type="PANTHER" id="PTHR43096:SF52">
    <property type="entry name" value="DNAJ HOMOLOG 1, MITOCHONDRIAL-RELATED"/>
    <property type="match status" value="1"/>
</dbReference>
<dbReference type="Gene3D" id="1.10.287.110">
    <property type="entry name" value="DnaJ domain"/>
    <property type="match status" value="1"/>
</dbReference>
<evidence type="ECO:0000256" key="8">
    <source>
        <dbReference type="SAM" id="MobiDB-lite"/>
    </source>
</evidence>
<dbReference type="GO" id="GO:0009408">
    <property type="term" value="P:response to heat"/>
    <property type="evidence" value="ECO:0007669"/>
    <property type="project" value="InterPro"/>
</dbReference>
<keyword evidence="3 7" id="KW-0863">Zinc-finger</keyword>
<dbReference type="PROSITE" id="PS50076">
    <property type="entry name" value="DNAJ_2"/>
    <property type="match status" value="1"/>
</dbReference>
<dbReference type="PRINTS" id="PR00625">
    <property type="entry name" value="JDOMAIN"/>
</dbReference>
<organism evidence="11 12">
    <name type="scientific">Schizophyllum amplum</name>
    <dbReference type="NCBI Taxonomy" id="97359"/>
    <lineage>
        <taxon>Eukaryota</taxon>
        <taxon>Fungi</taxon>
        <taxon>Dikarya</taxon>
        <taxon>Basidiomycota</taxon>
        <taxon>Agaricomycotina</taxon>
        <taxon>Agaricomycetes</taxon>
        <taxon>Agaricomycetidae</taxon>
        <taxon>Agaricales</taxon>
        <taxon>Schizophyllaceae</taxon>
        <taxon>Schizophyllum</taxon>
    </lineage>
</organism>
<feature type="zinc finger region" description="CR-type" evidence="7">
    <location>
        <begin position="213"/>
        <end position="286"/>
    </location>
</feature>
<reference evidence="11 12" key="1">
    <citation type="journal article" date="2019" name="New Phytol.">
        <title>Comparative genomics reveals unique wood-decay strategies and fruiting body development in the Schizophyllaceae.</title>
        <authorList>
            <person name="Almasi E."/>
            <person name="Sahu N."/>
            <person name="Krizsan K."/>
            <person name="Balint B."/>
            <person name="Kovacs G.M."/>
            <person name="Kiss B."/>
            <person name="Cseklye J."/>
            <person name="Drula E."/>
            <person name="Henrissat B."/>
            <person name="Nagy I."/>
            <person name="Chovatia M."/>
            <person name="Adam C."/>
            <person name="LaButti K."/>
            <person name="Lipzen A."/>
            <person name="Riley R."/>
            <person name="Grigoriev I.V."/>
            <person name="Nagy L.G."/>
        </authorList>
    </citation>
    <scope>NUCLEOTIDE SEQUENCE [LARGE SCALE GENOMIC DNA]</scope>
    <source>
        <strain evidence="11 12">NL-1724</strain>
    </source>
</reference>
<dbReference type="STRING" id="97359.A0A550C5R7"/>
<evidence type="ECO:0000256" key="2">
    <source>
        <dbReference type="ARBA" id="ARBA00022737"/>
    </source>
</evidence>
<dbReference type="InterPro" id="IPR036410">
    <property type="entry name" value="HSP_DnaJ_Cys-rich_dom_sf"/>
</dbReference>
<dbReference type="EMBL" id="VDMD01000023">
    <property type="protein sequence ID" value="TRM60148.1"/>
    <property type="molecule type" value="Genomic_DNA"/>
</dbReference>
<evidence type="ECO:0000313" key="11">
    <source>
        <dbReference type="EMBL" id="TRM60148.1"/>
    </source>
</evidence>
<accession>A0A550C5R7</accession>
<keyword evidence="2" id="KW-0677">Repeat</keyword>
<dbReference type="InterPro" id="IPR008971">
    <property type="entry name" value="HSP40/DnaJ_pept-bd"/>
</dbReference>
<dbReference type="PROSITE" id="PS00636">
    <property type="entry name" value="DNAJ_1"/>
    <property type="match status" value="1"/>
</dbReference>
<evidence type="ECO:0000256" key="3">
    <source>
        <dbReference type="ARBA" id="ARBA00022771"/>
    </source>
</evidence>
<dbReference type="Proteomes" id="UP000320762">
    <property type="component" value="Unassembled WGS sequence"/>
</dbReference>
<dbReference type="GO" id="GO:0031072">
    <property type="term" value="F:heat shock protein binding"/>
    <property type="evidence" value="ECO:0007669"/>
    <property type="project" value="InterPro"/>
</dbReference>
<dbReference type="Gene3D" id="2.10.230.10">
    <property type="entry name" value="Heat shock protein DnaJ, cysteine-rich domain"/>
    <property type="match status" value="1"/>
</dbReference>
<dbReference type="CDD" id="cd10719">
    <property type="entry name" value="DnaJ_zf"/>
    <property type="match status" value="1"/>
</dbReference>
<dbReference type="HAMAP" id="MF_01152">
    <property type="entry name" value="DnaJ"/>
    <property type="match status" value="1"/>
</dbReference>
<keyword evidence="4 7" id="KW-0862">Zinc</keyword>
<dbReference type="PANTHER" id="PTHR43096">
    <property type="entry name" value="DNAJ HOMOLOG 1, MITOCHONDRIAL-RELATED"/>
    <property type="match status" value="1"/>
</dbReference>
<feature type="region of interest" description="Disordered" evidence="8">
    <location>
        <begin position="423"/>
        <end position="452"/>
    </location>
</feature>
<feature type="domain" description="J" evidence="9">
    <location>
        <begin position="62"/>
        <end position="126"/>
    </location>
</feature>
<dbReference type="AlphaFoldDB" id="A0A550C5R7"/>
<evidence type="ECO:0000313" key="12">
    <source>
        <dbReference type="Proteomes" id="UP000320762"/>
    </source>
</evidence>
<dbReference type="InterPro" id="IPR036869">
    <property type="entry name" value="J_dom_sf"/>
</dbReference>
<dbReference type="FunFam" id="2.60.260.20:FF:000005">
    <property type="entry name" value="Chaperone protein dnaJ 1, mitochondrial"/>
    <property type="match status" value="1"/>
</dbReference>
<dbReference type="GO" id="GO:0008270">
    <property type="term" value="F:zinc ion binding"/>
    <property type="evidence" value="ECO:0007669"/>
    <property type="project" value="UniProtKB-KW"/>
</dbReference>
<dbReference type="InterPro" id="IPR001623">
    <property type="entry name" value="DnaJ_domain"/>
</dbReference>
<dbReference type="OrthoDB" id="10256793at2759"/>
<dbReference type="InterPro" id="IPR002939">
    <property type="entry name" value="DnaJ_C"/>
</dbReference>
<name>A0A550C5R7_9AGAR</name>
<evidence type="ECO:0000259" key="10">
    <source>
        <dbReference type="PROSITE" id="PS51188"/>
    </source>
</evidence>
<dbReference type="PROSITE" id="PS51188">
    <property type="entry name" value="ZF_CR"/>
    <property type="match status" value="1"/>
</dbReference>
<dbReference type="SUPFAM" id="SSF57938">
    <property type="entry name" value="DnaJ/Hsp40 cysteine-rich domain"/>
    <property type="match status" value="1"/>
</dbReference>
<protein>
    <recommendedName>
        <fullName evidence="6">DnaJ homolog 1, mitochondrial</fullName>
    </recommendedName>
</protein>
<feature type="domain" description="CR-type" evidence="10">
    <location>
        <begin position="213"/>
        <end position="286"/>
    </location>
</feature>
<dbReference type="SUPFAM" id="SSF49493">
    <property type="entry name" value="HSP40/DnaJ peptide-binding domain"/>
    <property type="match status" value="2"/>
</dbReference>
<dbReference type="InterPro" id="IPR001305">
    <property type="entry name" value="HSP_DnaJ_Cys-rich_dom"/>
</dbReference>
<evidence type="ECO:0000256" key="5">
    <source>
        <dbReference type="ARBA" id="ARBA00023186"/>
    </source>
</evidence>
<dbReference type="SMART" id="SM00271">
    <property type="entry name" value="DnaJ"/>
    <property type="match status" value="1"/>
</dbReference>
<evidence type="ECO:0000256" key="7">
    <source>
        <dbReference type="PROSITE-ProRule" id="PRU00546"/>
    </source>
</evidence>
<dbReference type="InterPro" id="IPR012724">
    <property type="entry name" value="DnaJ"/>
</dbReference>
<sequence>MPPRLPSKSLVSALASAPCAASHSRQCRRAFSFVRNQWLEAPSRGTLRHTAKRSPASRRYLHATSPLGVDTKASAADIKKAYFALARKFHPDTNKDKSAQEKFVEIQEAYDTLKDDKKRAAYDQFGSASQQPGFDPNMFSQGGAGFGGGFGGFHDFAQAFGAQAGGGRGGGSLFEELFSSFGAGGGGGGRRANMRGEDLTSSISISFLESCKGTRRNVSVQPIVECASCSGSGMKAGMKKTGQRTFVIDSGFQMATTCNVCKGQGSTIPRNGECGSCGGVGKVRIKKTVVVDIPKGVEDGMTVRVPGAGDSPISGKGPTGDLLVRIKVAPSKVFTRQGVNLYHEARVPMHTALLGGKVRIPTLEGDVDVRVPSCTQQGEEMVLKGRGVAPTFTGETGSLFVKFSVQLPRSLTARQRELIQQYADDIEGRTRSNTTSTSSTDDRTTDTTDNGTVYSLDRSWTSKMASSLSSAWQKVKEVLRS</sequence>
<dbReference type="GO" id="GO:0005737">
    <property type="term" value="C:cytoplasm"/>
    <property type="evidence" value="ECO:0007669"/>
    <property type="project" value="TreeGrafter"/>
</dbReference>
<evidence type="ECO:0000256" key="4">
    <source>
        <dbReference type="ARBA" id="ARBA00022833"/>
    </source>
</evidence>
<evidence type="ECO:0000256" key="6">
    <source>
        <dbReference type="ARBA" id="ARBA00072890"/>
    </source>
</evidence>
<dbReference type="GO" id="GO:0005524">
    <property type="term" value="F:ATP binding"/>
    <property type="evidence" value="ECO:0007669"/>
    <property type="project" value="InterPro"/>
</dbReference>
<dbReference type="SUPFAM" id="SSF46565">
    <property type="entry name" value="Chaperone J-domain"/>
    <property type="match status" value="1"/>
</dbReference>
<dbReference type="CDD" id="cd10747">
    <property type="entry name" value="DnaJ_C"/>
    <property type="match status" value="1"/>
</dbReference>
<dbReference type="Gene3D" id="2.60.260.20">
    <property type="entry name" value="Urease metallochaperone UreE, N-terminal domain"/>
    <property type="match status" value="2"/>
</dbReference>
<keyword evidence="12" id="KW-1185">Reference proteome</keyword>
<dbReference type="Pfam" id="PF01556">
    <property type="entry name" value="DnaJ_C"/>
    <property type="match status" value="1"/>
</dbReference>
<dbReference type="InterPro" id="IPR018253">
    <property type="entry name" value="DnaJ_domain_CS"/>
</dbReference>
<dbReference type="GO" id="GO:0051082">
    <property type="term" value="F:unfolded protein binding"/>
    <property type="evidence" value="ECO:0007669"/>
    <property type="project" value="InterPro"/>
</dbReference>
<comment type="caution">
    <text evidence="11">The sequence shown here is derived from an EMBL/GenBank/DDBJ whole genome shotgun (WGS) entry which is preliminary data.</text>
</comment>
<dbReference type="Pfam" id="PF00226">
    <property type="entry name" value="DnaJ"/>
    <property type="match status" value="1"/>
</dbReference>
<keyword evidence="1 7" id="KW-0479">Metal-binding</keyword>
<dbReference type="GO" id="GO:0042026">
    <property type="term" value="P:protein refolding"/>
    <property type="evidence" value="ECO:0007669"/>
    <property type="project" value="TreeGrafter"/>
</dbReference>
<keyword evidence="5" id="KW-0143">Chaperone</keyword>
<evidence type="ECO:0000256" key="1">
    <source>
        <dbReference type="ARBA" id="ARBA00022723"/>
    </source>
</evidence>
<evidence type="ECO:0000259" key="9">
    <source>
        <dbReference type="PROSITE" id="PS50076"/>
    </source>
</evidence>
<proteinExistence type="inferred from homology"/>
<dbReference type="CDD" id="cd06257">
    <property type="entry name" value="DnaJ"/>
    <property type="match status" value="1"/>
</dbReference>
<gene>
    <name evidence="11" type="ORF">BD626DRAFT_505655</name>
</gene>